<comment type="caution">
    <text evidence="1">The sequence shown here is derived from an EMBL/GenBank/DDBJ whole genome shotgun (WGS) entry which is preliminary data.</text>
</comment>
<dbReference type="EMBL" id="JAUSZS010000004">
    <property type="protein sequence ID" value="MDQ0934321.1"/>
    <property type="molecule type" value="Genomic_DNA"/>
</dbReference>
<organism evidence="1 2">
    <name type="scientific">Streptomyces turgidiscabies</name>
    <dbReference type="NCBI Taxonomy" id="85558"/>
    <lineage>
        <taxon>Bacteria</taxon>
        <taxon>Bacillati</taxon>
        <taxon>Actinomycetota</taxon>
        <taxon>Actinomycetes</taxon>
        <taxon>Kitasatosporales</taxon>
        <taxon>Streptomycetaceae</taxon>
        <taxon>Streptomyces</taxon>
    </lineage>
</organism>
<dbReference type="PROSITE" id="PS51318">
    <property type="entry name" value="TAT"/>
    <property type="match status" value="1"/>
</dbReference>
<accession>A0ABU0RQR6</accession>
<keyword evidence="2" id="KW-1185">Reference proteome</keyword>
<proteinExistence type="predicted"/>
<dbReference type="RefSeq" id="WP_307627942.1">
    <property type="nucleotide sequence ID" value="NZ_JAUSZS010000004.1"/>
</dbReference>
<name>A0ABU0RQR6_9ACTN</name>
<dbReference type="InterPro" id="IPR006311">
    <property type="entry name" value="TAT_signal"/>
</dbReference>
<sequence>MNRRRFLAASAYSLAAAALPLETVREAAARTRTISGGALAGHADVAAVRDMVKLFTATRKVGAAQI</sequence>
<evidence type="ECO:0000313" key="1">
    <source>
        <dbReference type="EMBL" id="MDQ0934321.1"/>
    </source>
</evidence>
<gene>
    <name evidence="1" type="ORF">QFZ49_004261</name>
</gene>
<protein>
    <submittedName>
        <fullName evidence="1">Uncharacterized protein</fullName>
    </submittedName>
</protein>
<reference evidence="1 2" key="1">
    <citation type="submission" date="2023-07" db="EMBL/GenBank/DDBJ databases">
        <title>Comparative genomics of wheat-associated soil bacteria to identify genetic determinants of phenazine resistance.</title>
        <authorList>
            <person name="Mouncey N."/>
        </authorList>
    </citation>
    <scope>NUCLEOTIDE SEQUENCE [LARGE SCALE GENOMIC DNA]</scope>
    <source>
        <strain evidence="1 2">W2I16</strain>
    </source>
</reference>
<evidence type="ECO:0000313" key="2">
    <source>
        <dbReference type="Proteomes" id="UP001223072"/>
    </source>
</evidence>
<dbReference type="Proteomes" id="UP001223072">
    <property type="component" value="Unassembled WGS sequence"/>
</dbReference>